<organism evidence="2 3">
    <name type="scientific">Portunus trituberculatus</name>
    <name type="common">Swimming crab</name>
    <name type="synonym">Neptunus trituberculatus</name>
    <dbReference type="NCBI Taxonomy" id="210409"/>
    <lineage>
        <taxon>Eukaryota</taxon>
        <taxon>Metazoa</taxon>
        <taxon>Ecdysozoa</taxon>
        <taxon>Arthropoda</taxon>
        <taxon>Crustacea</taxon>
        <taxon>Multicrustacea</taxon>
        <taxon>Malacostraca</taxon>
        <taxon>Eumalacostraca</taxon>
        <taxon>Eucarida</taxon>
        <taxon>Decapoda</taxon>
        <taxon>Pleocyemata</taxon>
        <taxon>Brachyura</taxon>
        <taxon>Eubrachyura</taxon>
        <taxon>Portunoidea</taxon>
        <taxon>Portunidae</taxon>
        <taxon>Portuninae</taxon>
        <taxon>Portunus</taxon>
    </lineage>
</organism>
<gene>
    <name evidence="2" type="ORF">E2C01_066041</name>
</gene>
<comment type="caution">
    <text evidence="2">The sequence shown here is derived from an EMBL/GenBank/DDBJ whole genome shotgun (WGS) entry which is preliminary data.</text>
</comment>
<dbReference type="AlphaFoldDB" id="A0A5B7HQ14"/>
<evidence type="ECO:0000313" key="3">
    <source>
        <dbReference type="Proteomes" id="UP000324222"/>
    </source>
</evidence>
<dbReference type="EMBL" id="VSRR010033522">
    <property type="protein sequence ID" value="MPC71755.1"/>
    <property type="molecule type" value="Genomic_DNA"/>
</dbReference>
<keyword evidence="3" id="KW-1185">Reference proteome</keyword>
<accession>A0A5B7HQ14</accession>
<dbReference type="Proteomes" id="UP000324222">
    <property type="component" value="Unassembled WGS sequence"/>
</dbReference>
<proteinExistence type="predicted"/>
<sequence length="162" mass="18055">MIVSAGRAGWWGPLPRQLHYPNRKERNAASLCPHAHRPLPSVYFPTTRLSSSSTHYPFHTAHHALLTVKCQSAGRTPSPAGHPPHAAHSKPPRHPSPAHTAHCSLHATTDLHPTTTTTTSTRTPPLLLLRYRSGLKRLHQNILRRRVILDSCIPSQPRCEKM</sequence>
<evidence type="ECO:0000313" key="2">
    <source>
        <dbReference type="EMBL" id="MPC71755.1"/>
    </source>
</evidence>
<name>A0A5B7HQ14_PORTR</name>
<feature type="region of interest" description="Disordered" evidence="1">
    <location>
        <begin position="72"/>
        <end position="101"/>
    </location>
</feature>
<reference evidence="2 3" key="1">
    <citation type="submission" date="2019-05" db="EMBL/GenBank/DDBJ databases">
        <title>Another draft genome of Portunus trituberculatus and its Hox gene families provides insights of decapod evolution.</title>
        <authorList>
            <person name="Jeong J.-H."/>
            <person name="Song I."/>
            <person name="Kim S."/>
            <person name="Choi T."/>
            <person name="Kim D."/>
            <person name="Ryu S."/>
            <person name="Kim W."/>
        </authorList>
    </citation>
    <scope>NUCLEOTIDE SEQUENCE [LARGE SCALE GENOMIC DNA]</scope>
    <source>
        <tissue evidence="2">Muscle</tissue>
    </source>
</reference>
<evidence type="ECO:0000256" key="1">
    <source>
        <dbReference type="SAM" id="MobiDB-lite"/>
    </source>
</evidence>
<protein>
    <submittedName>
        <fullName evidence="2">Uncharacterized protein</fullName>
    </submittedName>
</protein>